<dbReference type="OrthoDB" id="9802248at2"/>
<evidence type="ECO:0000259" key="1">
    <source>
        <dbReference type="SMART" id="SM00849"/>
    </source>
</evidence>
<dbReference type="Pfam" id="PF00753">
    <property type="entry name" value="Lactamase_B"/>
    <property type="match status" value="1"/>
</dbReference>
<dbReference type="EMBL" id="FNSD01000001">
    <property type="protein sequence ID" value="SEC62126.1"/>
    <property type="molecule type" value="Genomic_DNA"/>
</dbReference>
<dbReference type="InterPro" id="IPR050855">
    <property type="entry name" value="NDM-1-like"/>
</dbReference>
<evidence type="ECO:0000313" key="2">
    <source>
        <dbReference type="EMBL" id="SEC62126.1"/>
    </source>
</evidence>
<feature type="domain" description="Metallo-beta-lactamase" evidence="1">
    <location>
        <begin position="18"/>
        <end position="206"/>
    </location>
</feature>
<dbReference type="PANTHER" id="PTHR42951:SF9">
    <property type="entry name" value="METAL-DEPENDENT HYDROLASE"/>
    <property type="match status" value="1"/>
</dbReference>
<protein>
    <submittedName>
        <fullName evidence="2">Glyoxylase, beta-lactamase superfamily II</fullName>
    </submittedName>
</protein>
<organism evidence="2 3">
    <name type="scientific">Terriglobus roseus</name>
    <dbReference type="NCBI Taxonomy" id="392734"/>
    <lineage>
        <taxon>Bacteria</taxon>
        <taxon>Pseudomonadati</taxon>
        <taxon>Acidobacteriota</taxon>
        <taxon>Terriglobia</taxon>
        <taxon>Terriglobales</taxon>
        <taxon>Acidobacteriaceae</taxon>
        <taxon>Terriglobus</taxon>
    </lineage>
</organism>
<dbReference type="CDD" id="cd07721">
    <property type="entry name" value="yflN-like_MBL-fold"/>
    <property type="match status" value="1"/>
</dbReference>
<dbReference type="Proteomes" id="UP000182409">
    <property type="component" value="Unassembled WGS sequence"/>
</dbReference>
<dbReference type="SUPFAM" id="SSF56281">
    <property type="entry name" value="Metallo-hydrolase/oxidoreductase"/>
    <property type="match status" value="1"/>
</dbReference>
<name>A0A1H4U067_9BACT</name>
<sequence>MRITRVGEHGLQLTRLGFVNCYLVREDAGYTLIDASLKGSADEILKATGTMPIKRILLTHPHVDHVGSVDALIAKMPDVPLGGSERIVPLLHQPPDKSLRPGETGPARGGLPGIASKLSFFVEDGDRVGSLLAISTPGHIHGHLAFLDERDGTLYAGDELATIGGLRITGWAPWWFPMKAFSDRATAKQTAVKLLNYDVRRYACGHGSVVEGDLAVLQQAIAEANL</sequence>
<dbReference type="Gene3D" id="3.60.15.10">
    <property type="entry name" value="Ribonuclease Z/Hydroxyacylglutathione hydrolase-like"/>
    <property type="match status" value="1"/>
</dbReference>
<gene>
    <name evidence="2" type="ORF">SAMN05443244_3917</name>
</gene>
<evidence type="ECO:0000313" key="3">
    <source>
        <dbReference type="Proteomes" id="UP000182409"/>
    </source>
</evidence>
<accession>A0A1H4U067</accession>
<reference evidence="2 3" key="1">
    <citation type="submission" date="2016-10" db="EMBL/GenBank/DDBJ databases">
        <authorList>
            <person name="de Groot N.N."/>
        </authorList>
    </citation>
    <scope>NUCLEOTIDE SEQUENCE [LARGE SCALE GENOMIC DNA]</scope>
    <source>
        <strain evidence="2 3">AB35.6</strain>
    </source>
</reference>
<dbReference type="PANTHER" id="PTHR42951">
    <property type="entry name" value="METALLO-BETA-LACTAMASE DOMAIN-CONTAINING"/>
    <property type="match status" value="1"/>
</dbReference>
<proteinExistence type="predicted"/>
<dbReference type="RefSeq" id="WP_074655591.1">
    <property type="nucleotide sequence ID" value="NZ_FNSD01000001.1"/>
</dbReference>
<dbReference type="SMART" id="SM00849">
    <property type="entry name" value="Lactamase_B"/>
    <property type="match status" value="1"/>
</dbReference>
<dbReference type="InterPro" id="IPR001279">
    <property type="entry name" value="Metallo-B-lactamas"/>
</dbReference>
<dbReference type="AlphaFoldDB" id="A0A1H4U067"/>
<dbReference type="InterPro" id="IPR036866">
    <property type="entry name" value="RibonucZ/Hydroxyglut_hydro"/>
</dbReference>